<sequence length="49" mass="5735">YGVKNFDFSHPIMEKLGLLRKTVMSDLQYVWQNRIVDIAAQILADLLNR</sequence>
<keyword evidence="2" id="KW-1185">Reference proteome</keyword>
<evidence type="ECO:0000313" key="1">
    <source>
        <dbReference type="EMBL" id="CAG8724454.1"/>
    </source>
</evidence>
<feature type="non-terminal residue" evidence="1">
    <location>
        <position position="1"/>
    </location>
</feature>
<dbReference type="Proteomes" id="UP000789702">
    <property type="component" value="Unassembled WGS sequence"/>
</dbReference>
<organism evidence="1 2">
    <name type="scientific">Dentiscutata heterogama</name>
    <dbReference type="NCBI Taxonomy" id="1316150"/>
    <lineage>
        <taxon>Eukaryota</taxon>
        <taxon>Fungi</taxon>
        <taxon>Fungi incertae sedis</taxon>
        <taxon>Mucoromycota</taxon>
        <taxon>Glomeromycotina</taxon>
        <taxon>Glomeromycetes</taxon>
        <taxon>Diversisporales</taxon>
        <taxon>Gigasporaceae</taxon>
        <taxon>Dentiscutata</taxon>
    </lineage>
</organism>
<accession>A0ACA9PXB5</accession>
<dbReference type="EMBL" id="CAJVPU010034156">
    <property type="protein sequence ID" value="CAG8724454.1"/>
    <property type="molecule type" value="Genomic_DNA"/>
</dbReference>
<comment type="caution">
    <text evidence="1">The sequence shown here is derived from an EMBL/GenBank/DDBJ whole genome shotgun (WGS) entry which is preliminary data.</text>
</comment>
<proteinExistence type="predicted"/>
<reference evidence="1" key="1">
    <citation type="submission" date="2021-06" db="EMBL/GenBank/DDBJ databases">
        <authorList>
            <person name="Kallberg Y."/>
            <person name="Tangrot J."/>
            <person name="Rosling A."/>
        </authorList>
    </citation>
    <scope>NUCLEOTIDE SEQUENCE</scope>
    <source>
        <strain evidence="1">IL203A</strain>
    </source>
</reference>
<protein>
    <submittedName>
        <fullName evidence="1">11669_t:CDS:1</fullName>
    </submittedName>
</protein>
<evidence type="ECO:0000313" key="2">
    <source>
        <dbReference type="Proteomes" id="UP000789702"/>
    </source>
</evidence>
<name>A0ACA9PXB5_9GLOM</name>
<gene>
    <name evidence="1" type="ORF">DHETER_LOCUS13031</name>
</gene>